<dbReference type="Proteomes" id="UP000031623">
    <property type="component" value="Chromosome"/>
</dbReference>
<name>A0A090AGS4_9GAMM</name>
<sequence>MLPFTYREIERAWRQNLKVSIVKTRENPHRLLLFYAVECGLKAVIMKREGLSRTDRNSNISQLGHDINGLLEYLKVRRLRLTGGVKMKTILTGKKHNENRPVEPKELNQMWRYGGEAEGIPSNANIENQLLNLVKWIEKELQR</sequence>
<gene>
    <name evidence="1" type="ORF">THII_3171</name>
</gene>
<protein>
    <submittedName>
        <fullName evidence="1">Uncharacterized protein</fullName>
    </submittedName>
</protein>
<proteinExistence type="predicted"/>
<dbReference type="OrthoDB" id="5420191at2"/>
<dbReference type="HOGENOM" id="CLU_130262_1_0_6"/>
<organism evidence="1 2">
    <name type="scientific">Thioploca ingrica</name>
    <dbReference type="NCBI Taxonomy" id="40754"/>
    <lineage>
        <taxon>Bacteria</taxon>
        <taxon>Pseudomonadati</taxon>
        <taxon>Pseudomonadota</taxon>
        <taxon>Gammaproteobacteria</taxon>
        <taxon>Thiotrichales</taxon>
        <taxon>Thiotrichaceae</taxon>
        <taxon>Thioploca</taxon>
    </lineage>
</organism>
<dbReference type="KEGG" id="tig:THII_3171"/>
<dbReference type="AlphaFoldDB" id="A0A090AGS4"/>
<evidence type="ECO:0000313" key="1">
    <source>
        <dbReference type="EMBL" id="BAP57468.1"/>
    </source>
</evidence>
<keyword evidence="2" id="KW-1185">Reference proteome</keyword>
<accession>A0A090AGS4</accession>
<dbReference type="EMBL" id="AP014633">
    <property type="protein sequence ID" value="BAP57468.1"/>
    <property type="molecule type" value="Genomic_DNA"/>
</dbReference>
<evidence type="ECO:0000313" key="2">
    <source>
        <dbReference type="Proteomes" id="UP000031623"/>
    </source>
</evidence>
<reference evidence="1 2" key="1">
    <citation type="journal article" date="2014" name="ISME J.">
        <title>Ecophysiology of Thioploca ingrica as revealed by the complete genome sequence supplemented with proteomic evidence.</title>
        <authorList>
            <person name="Kojima H."/>
            <person name="Ogura Y."/>
            <person name="Yamamoto N."/>
            <person name="Togashi T."/>
            <person name="Mori H."/>
            <person name="Watanabe T."/>
            <person name="Nemoto F."/>
            <person name="Kurokawa K."/>
            <person name="Hayashi T."/>
            <person name="Fukui M."/>
        </authorList>
    </citation>
    <scope>NUCLEOTIDE SEQUENCE [LARGE SCALE GENOMIC DNA]</scope>
</reference>